<dbReference type="InterPro" id="IPR007322">
    <property type="entry name" value="RNA_pol_bunyavir"/>
</dbReference>
<dbReference type="EC" id="2.7.7.48" evidence="4"/>
<dbReference type="InterPro" id="IPR054155">
    <property type="entry name" value="CapSnatchArena_N"/>
</dbReference>
<dbReference type="GO" id="GO:0039694">
    <property type="term" value="P:viral RNA genome replication"/>
    <property type="evidence" value="ECO:0007669"/>
    <property type="project" value="InterPro"/>
</dbReference>
<comment type="cofactor">
    <cofactor evidence="2">
        <name>Mg(2+)</name>
        <dbReference type="ChEBI" id="CHEBI:18420"/>
    </cofactor>
</comment>
<dbReference type="NCBIfam" id="TIGR04202">
    <property type="entry name" value="capSnatchArena"/>
    <property type="match status" value="1"/>
</dbReference>
<accession>A0AAT9TTI0</accession>
<evidence type="ECO:0000256" key="16">
    <source>
        <dbReference type="ARBA" id="ARBA00048744"/>
    </source>
</evidence>
<keyword evidence="8" id="KW-0548">Nucleotidyltransferase</keyword>
<name>A0AAT9TTI0_9VIRU</name>
<keyword evidence="12" id="KW-0693">Viral RNA replication</keyword>
<dbReference type="EMBL" id="OQ451887">
    <property type="protein sequence ID" value="WEU70803.1"/>
    <property type="molecule type" value="Viral_cRNA"/>
</dbReference>
<dbReference type="InterPro" id="IPR007099">
    <property type="entry name" value="RNA-dir_pol_NSvirus"/>
</dbReference>
<dbReference type="PROSITE" id="PS50525">
    <property type="entry name" value="RDRP_SSRNA_NEG_SEG"/>
    <property type="match status" value="1"/>
</dbReference>
<evidence type="ECO:0000256" key="6">
    <source>
        <dbReference type="ARBA" id="ARBA00022484"/>
    </source>
</evidence>
<evidence type="ECO:0000256" key="2">
    <source>
        <dbReference type="ARBA" id="ARBA00001946"/>
    </source>
</evidence>
<evidence type="ECO:0000256" key="5">
    <source>
        <dbReference type="ARBA" id="ARBA00018602"/>
    </source>
</evidence>
<sequence>MNRYIEIEQLLRGIPPGTLNASECIEYLDRLYAIRHDLVDEMIKHDWSDNKEKETPIITVLLQAGVPENILKKIEKVYVPNHPTGKTFKSFFKMTPDNYKIEGHKIMFKEVTVTADIEKGIREKRIKYLDGLNELQRQLQVFHTKGEVQHRYEIEFEVISVKTDGSNISTQWPSRRNAGVVQHIRLVNGFISFVREHLCAPDEKNALEAMFNLKFFTTKGIEIDVIIPPYPDYQDHQSHFSDLVNYSKAWLEKPHMFVFSEVRGDQVMRAFETLEVKQADNYPVSRKPRNFLLIQAMILYEYRPSTITTDQVNVMRCSQELLHEDPQTPVQCLVRDMLFHFNKLTQEDLQGYYTHKTDFNRTQSVPHPGTFKFPLGQLDHQSRQCLDSLSLHKPSIEQVIESIPLTNAEMVNLCVSKVEKILSDLELPIHEQAKEPETRKGRTYADTVLSKFLEGEMSKILLKTVRRTTAWHIGQLVRDITEALIAHSGMKRSKYWSLHSYHDGNVLLCILPSKSLESAASYIRYLTVFKEGVGLFDSDNVDSVVNIDGVNWVYSKIMSIDLNRLLSLNISFEKALVATAVWFQYYTEDQGHFPFQATIRSIFAYHYLLSVCQKMKTCALFDNMRYLIPSCTALYSGYISLLEKFCIRPFKNSLDVYIYRSARTLLITLAQNNRNRFFSKVRLLGVSVDLSTLGASGIYPSFISKAVYKHYRSLISEVTTCFFLFEKGLHGPMSEEAKIHEETVEWAKKFNEKEERYGEYLVRYGYSIQQLVERPELAEQQLYCHNISELAAKELNKVLEGRVNLVNQSLAHKNWKRPYFSQPRNISLKGMSGQLQEDGHLASSYTLIEAIRYLSTHNTNPTLLQLYHQTKDIRAQARIVRKHQRTEADRGFFIVTLPTRVRLEIIEDYYDSIARHVNEEYISYGGDKKMLHIQSALERALRWASGKSVIKLSSGQEITFKRKLMYVSVDATKWSPGDNSAKFMAFTSTLLKQHVKKNLRNCVIDALYNIYETEFFLSRRLRGYLDKMEEKSDHVKEFLSFFKHIKCRSGLVRGNWLQGNLNKCSSLYSVGVSLLFKAVWKEIFPELDCFIEVAHHSDDALFIYGYLEPDDDATEWFLYVSHKIQAGQLYWHSVNTDMWKTMFKLHEHILLLGSIKVSPKKTTLSNTNAEFLSTFFEGCAVSIPFTKVLLGALSDLPGLGYFDDLAAGQSRCVKALDLGASPQLAQFTLGVVNSKIERLYGTAAGMVNDPCKYLDVEKCDIPIPLGGLGTNSIIELATAGIGMSDKCSLKKALFNYIHRRNIQQSMYHLGLFKFLMNLKEEVFNHEKLGEFSFLGKVQWKVFTPKNDFEFHDLYSASQIKAWSEEHPVYDYLIPSRRDNLMMYLIKKLNEPSIVTAMTLQSPLQLRFRMQAKQHLQVCRYSDDWVTFKEILAMADVFARGYKPTESDIDLFRTLAECTFSKEFAWQDYLNTVDCEVHVQRRIHRPKVAKVFTVKERDQCLQNQVSVIVAYRFAKTSEEIADVVDVARFPDSLAVDAKTLKDGIYRELGLDISDPLIMKRIAPMLYKSARSRVVLVQGNVEGTAENICNYWLSSMSFVKTIRVIPHREVLRAVSIFNPKEHHGDSTTIAALRCTIEVWRWCKFNKQDHKKWMFNLWFENMTLYDWAKKFQREGIPLIDPEIQCAGLMLFDIFGDKSVLQIQANRRAYSGKQYDAYCHQEYNELSKMYEGDLRVTFNFGVDSARLEIFWEQREYTLETSITSKHMLKVLMDEVTKELLGCGMRFKTEQAKTSNAVVLFKTDAGFEWGRPTGPCIIYRNCMLRMNLRSYQAPVVEHNITVIENGFKAIAQLDEESPRFLLSHAYHTLRDIRYQALDAVGPVYYDNLYLNPIIQAGLMENFMKGLPASIPSNAFSQIMNRAKISVDLFMFNKLLACINPDNVLNLEGLEESGSGYSTISTLSSRDWATEMDMVDDLDDDDDGVIDLGDLEFDQIDEQKDIEHFLQDESSYTADLIIQVEEKDMRKVRGLVKINEPVKLIKSWVTKTLAVEKVYNPIGIVLMTRYFSKKYNFGHQQVSSMDAYDLTEFESIVRGWGETVVSDFEDIDLKAKEFIERQNVLPEDIMPDSLFSFRFSEILLNRLFFIDRSASFY</sequence>
<evidence type="ECO:0000256" key="14">
    <source>
        <dbReference type="ARBA" id="ARBA00030436"/>
    </source>
</evidence>
<evidence type="ECO:0000256" key="9">
    <source>
        <dbReference type="ARBA" id="ARBA00022741"/>
    </source>
</evidence>
<proteinExistence type="predicted"/>
<dbReference type="Pfam" id="PF21991">
    <property type="entry name" value="capSnatchArena"/>
    <property type="match status" value="1"/>
</dbReference>
<evidence type="ECO:0000256" key="13">
    <source>
        <dbReference type="ARBA" id="ARBA00030285"/>
    </source>
</evidence>
<reference evidence="18" key="1">
    <citation type="journal article" date="2023" name="Nat. Commun.">
        <title>Virus diversity, wildlife-domestic animal circulation and potential zoonotic viruses of small mammals, pangolins and zoo animals.</title>
        <authorList>
            <person name="Cui X."/>
            <person name="Fan K."/>
            <person name="Liang X."/>
            <person name="Gong W."/>
            <person name="Chen W."/>
            <person name="He B."/>
            <person name="Chen X."/>
            <person name="Wang H."/>
            <person name="Wang X."/>
            <person name="Zhang P."/>
            <person name="Lu X."/>
            <person name="Chen R."/>
            <person name="Lin K."/>
            <person name="Liu J."/>
            <person name="Zhai J."/>
            <person name="Liu D.X."/>
            <person name="Shan F."/>
            <person name="Li Y."/>
            <person name="Chen R.A."/>
            <person name="Meng H."/>
            <person name="Li X."/>
            <person name="Mi S."/>
            <person name="Jiang J."/>
            <person name="Zhou N."/>
            <person name="Chen Z."/>
            <person name="Zou J.-J."/>
            <person name="Ge D."/>
            <person name="Yang Q."/>
            <person name="He K."/>
            <person name="Chen T."/>
            <person name="Wu Y.-J."/>
            <person name="Lu H."/>
            <person name="Irwin D.M."/>
            <person name="Shen X."/>
            <person name="Hu Y."/>
            <person name="Lu X."/>
            <person name="Ding C."/>
            <person name="Guan Y."/>
            <person name="Tu C."/>
            <person name="Shen Y."/>
        </authorList>
    </citation>
    <scope>NUCLEOTIDE SEQUENCE</scope>
    <source>
        <strain evidence="18">HV/SC/C7-49.2/2022</strain>
    </source>
</reference>
<dbReference type="InterPro" id="IPR048006">
    <property type="entry name" value="CapSnatch_bunyavir"/>
</dbReference>
<evidence type="ECO:0000256" key="11">
    <source>
        <dbReference type="ARBA" id="ARBA00022842"/>
    </source>
</evidence>
<keyword evidence="9" id="KW-0547">Nucleotide-binding</keyword>
<evidence type="ECO:0000256" key="12">
    <source>
        <dbReference type="ARBA" id="ARBA00022953"/>
    </source>
</evidence>
<evidence type="ECO:0000256" key="8">
    <source>
        <dbReference type="ARBA" id="ARBA00022695"/>
    </source>
</evidence>
<comment type="subcellular location">
    <subcellularLocation>
        <location evidence="3">Host cell</location>
    </subcellularLocation>
</comment>
<evidence type="ECO:0000256" key="10">
    <source>
        <dbReference type="ARBA" id="ARBA00022801"/>
    </source>
</evidence>
<evidence type="ECO:0000313" key="18">
    <source>
        <dbReference type="EMBL" id="WEU70803.1"/>
    </source>
</evidence>
<evidence type="ECO:0000259" key="17">
    <source>
        <dbReference type="PROSITE" id="PS50525"/>
    </source>
</evidence>
<keyword evidence="10" id="KW-0378">Hydrolase</keyword>
<dbReference type="GO" id="GO:0000166">
    <property type="term" value="F:nucleotide binding"/>
    <property type="evidence" value="ECO:0007669"/>
    <property type="project" value="UniProtKB-KW"/>
</dbReference>
<dbReference type="GO" id="GO:0016787">
    <property type="term" value="F:hydrolase activity"/>
    <property type="evidence" value="ECO:0007669"/>
    <property type="project" value="UniProtKB-KW"/>
</dbReference>
<comment type="catalytic activity">
    <reaction evidence="16">
        <text>RNA(n) + a ribonucleoside 5'-triphosphate = RNA(n+1) + diphosphate</text>
        <dbReference type="Rhea" id="RHEA:21248"/>
        <dbReference type="Rhea" id="RHEA-COMP:14527"/>
        <dbReference type="Rhea" id="RHEA-COMP:17342"/>
        <dbReference type="ChEBI" id="CHEBI:33019"/>
        <dbReference type="ChEBI" id="CHEBI:61557"/>
        <dbReference type="ChEBI" id="CHEBI:140395"/>
        <dbReference type="EC" id="2.7.7.48"/>
    </reaction>
</comment>
<comment type="cofactor">
    <cofactor evidence="1">
        <name>Mn(2+)</name>
        <dbReference type="ChEBI" id="CHEBI:29035"/>
    </cofactor>
</comment>
<keyword evidence="11" id="KW-0460">Magnesium</keyword>
<keyword evidence="7" id="KW-0808">Transferase</keyword>
<dbReference type="GO" id="GO:0043657">
    <property type="term" value="C:host cell"/>
    <property type="evidence" value="ECO:0007669"/>
    <property type="project" value="UniProtKB-SubCell"/>
</dbReference>
<dbReference type="Pfam" id="PF04196">
    <property type="entry name" value="Bunya_RdRp"/>
    <property type="match status" value="1"/>
</dbReference>
<evidence type="ECO:0000256" key="7">
    <source>
        <dbReference type="ARBA" id="ARBA00022679"/>
    </source>
</evidence>
<evidence type="ECO:0000256" key="4">
    <source>
        <dbReference type="ARBA" id="ARBA00012494"/>
    </source>
</evidence>
<dbReference type="GO" id="GO:0003968">
    <property type="term" value="F:RNA-directed RNA polymerase activity"/>
    <property type="evidence" value="ECO:0007669"/>
    <property type="project" value="UniProtKB-KW"/>
</dbReference>
<evidence type="ECO:0000256" key="3">
    <source>
        <dbReference type="ARBA" id="ARBA00004340"/>
    </source>
</evidence>
<keyword evidence="6 18" id="KW-0696">RNA-directed RNA polymerase</keyword>
<evidence type="ECO:0000256" key="1">
    <source>
        <dbReference type="ARBA" id="ARBA00001936"/>
    </source>
</evidence>
<evidence type="ECO:0000256" key="15">
    <source>
        <dbReference type="ARBA" id="ARBA00031012"/>
    </source>
</evidence>
<dbReference type="GO" id="GO:0006351">
    <property type="term" value="P:DNA-templated transcription"/>
    <property type="evidence" value="ECO:0007669"/>
    <property type="project" value="InterPro"/>
</dbReference>
<organism evidence="18">
    <name type="scientific">Hantaviridae sp</name>
    <dbReference type="NCBI Taxonomy" id="2809448"/>
    <lineage>
        <taxon>Viruses</taxon>
        <taxon>Riboviria</taxon>
        <taxon>Orthornavirae</taxon>
        <taxon>Negarnaviricota</taxon>
        <taxon>Polyploviricotina</taxon>
        <taxon>Bunyaviricetes</taxon>
        <taxon>Elliovirales</taxon>
        <taxon>Hantaviridae</taxon>
    </lineage>
</organism>
<protein>
    <recommendedName>
        <fullName evidence="5">RNA-directed RNA polymerase L</fullName>
        <ecNumber evidence="4">2.7.7.48</ecNumber>
    </recommendedName>
    <alternativeName>
        <fullName evidence="13">Large structural protein</fullName>
    </alternativeName>
    <alternativeName>
        <fullName evidence="15">Replicase</fullName>
    </alternativeName>
    <alternativeName>
        <fullName evidence="14">Transcriptase</fullName>
    </alternativeName>
</protein>
<feature type="domain" description="RdRp catalytic" evidence="17">
    <location>
        <begin position="954"/>
        <end position="1142"/>
    </location>
</feature>